<dbReference type="AlphaFoldDB" id="A0A7S3L5G9"/>
<dbReference type="CDD" id="cd00431">
    <property type="entry name" value="cysteine_hydrolases"/>
    <property type="match status" value="1"/>
</dbReference>
<feature type="region of interest" description="Disordered" evidence="3">
    <location>
        <begin position="264"/>
        <end position="293"/>
    </location>
</feature>
<proteinExistence type="inferred from homology"/>
<keyword evidence="2" id="KW-0378">Hydrolase</keyword>
<dbReference type="GO" id="GO:0016787">
    <property type="term" value="F:hydrolase activity"/>
    <property type="evidence" value="ECO:0007669"/>
    <property type="project" value="UniProtKB-KW"/>
</dbReference>
<dbReference type="InterPro" id="IPR036380">
    <property type="entry name" value="Isochorismatase-like_sf"/>
</dbReference>
<protein>
    <recommendedName>
        <fullName evidence="4">Isochorismatase-like domain-containing protein</fullName>
    </recommendedName>
</protein>
<gene>
    <name evidence="5" type="ORF">ACOF00016_LOCUS8338</name>
</gene>
<sequence>MTKQQQDAKRYEELKWKEAPLDPFATGLESEDASNGEPKRLPLHAETTALLVVDVQPEYWSGCPSVRKDFPVFPERLAKTVEICRQRQAKIIWVRADYRRNHSPWLVQFERLRGKTPGFMVEVPCDPTAPEFHWEDFATPTGNEVIIPKSSWSSTSDTALLEVLRVSGIDTVLVCGLITSVCVQHSAFGVFEAGFRTLLVTDACGDRGRARHEAALALYGDYMYELVTSKDLDENLATAKPRWLTLNSIRRSPLNSFQDLQSALPKDKESSASGDSSTAALSTSTSSGNLSNM</sequence>
<evidence type="ECO:0000256" key="2">
    <source>
        <dbReference type="ARBA" id="ARBA00022801"/>
    </source>
</evidence>
<organism evidence="5">
    <name type="scientific">Amphora coffeiformis</name>
    <dbReference type="NCBI Taxonomy" id="265554"/>
    <lineage>
        <taxon>Eukaryota</taxon>
        <taxon>Sar</taxon>
        <taxon>Stramenopiles</taxon>
        <taxon>Ochrophyta</taxon>
        <taxon>Bacillariophyta</taxon>
        <taxon>Bacillariophyceae</taxon>
        <taxon>Bacillariophycidae</taxon>
        <taxon>Thalassiophysales</taxon>
        <taxon>Catenulaceae</taxon>
        <taxon>Amphora</taxon>
    </lineage>
</organism>
<evidence type="ECO:0000259" key="4">
    <source>
        <dbReference type="Pfam" id="PF00857"/>
    </source>
</evidence>
<evidence type="ECO:0000256" key="3">
    <source>
        <dbReference type="SAM" id="MobiDB-lite"/>
    </source>
</evidence>
<reference evidence="5" key="1">
    <citation type="submission" date="2021-01" db="EMBL/GenBank/DDBJ databases">
        <authorList>
            <person name="Corre E."/>
            <person name="Pelletier E."/>
            <person name="Niang G."/>
            <person name="Scheremetjew M."/>
            <person name="Finn R."/>
            <person name="Kale V."/>
            <person name="Holt S."/>
            <person name="Cochrane G."/>
            <person name="Meng A."/>
            <person name="Brown T."/>
            <person name="Cohen L."/>
        </authorList>
    </citation>
    <scope>NUCLEOTIDE SEQUENCE</scope>
    <source>
        <strain evidence="5">CCMP127</strain>
    </source>
</reference>
<comment type="similarity">
    <text evidence="1">Belongs to the isochorismatase family.</text>
</comment>
<evidence type="ECO:0000313" key="5">
    <source>
        <dbReference type="EMBL" id="CAE0410926.1"/>
    </source>
</evidence>
<dbReference type="PANTHER" id="PTHR43540">
    <property type="entry name" value="PEROXYUREIDOACRYLATE/UREIDOACRYLATE AMIDOHYDROLASE-RELATED"/>
    <property type="match status" value="1"/>
</dbReference>
<feature type="domain" description="Isochorismatase-like" evidence="4">
    <location>
        <begin position="48"/>
        <end position="230"/>
    </location>
</feature>
<dbReference type="InterPro" id="IPR000868">
    <property type="entry name" value="Isochorismatase-like_dom"/>
</dbReference>
<feature type="compositionally biased region" description="Low complexity" evidence="3">
    <location>
        <begin position="271"/>
        <end position="293"/>
    </location>
</feature>
<dbReference type="InterPro" id="IPR050272">
    <property type="entry name" value="Isochorismatase-like_hydrls"/>
</dbReference>
<dbReference type="Pfam" id="PF00857">
    <property type="entry name" value="Isochorismatase"/>
    <property type="match status" value="1"/>
</dbReference>
<dbReference type="EMBL" id="HBIM01009903">
    <property type="protein sequence ID" value="CAE0410926.1"/>
    <property type="molecule type" value="Transcribed_RNA"/>
</dbReference>
<dbReference type="Gene3D" id="3.40.50.850">
    <property type="entry name" value="Isochorismatase-like"/>
    <property type="match status" value="1"/>
</dbReference>
<accession>A0A7S3L5G9</accession>
<dbReference type="SUPFAM" id="SSF52499">
    <property type="entry name" value="Isochorismatase-like hydrolases"/>
    <property type="match status" value="1"/>
</dbReference>
<evidence type="ECO:0000256" key="1">
    <source>
        <dbReference type="ARBA" id="ARBA00006336"/>
    </source>
</evidence>
<name>A0A7S3L5G9_9STRA</name>